<evidence type="ECO:0000313" key="3">
    <source>
        <dbReference type="Proteomes" id="UP000034076"/>
    </source>
</evidence>
<feature type="transmembrane region" description="Helical" evidence="1">
    <location>
        <begin position="390"/>
        <end position="413"/>
    </location>
</feature>
<keyword evidence="2" id="KW-0132">Cell division</keyword>
<evidence type="ECO:0000256" key="1">
    <source>
        <dbReference type="SAM" id="Phobius"/>
    </source>
</evidence>
<reference evidence="2 3" key="1">
    <citation type="submission" date="2015-04" db="EMBL/GenBank/DDBJ databases">
        <title>Draft genome sequence of bacteremic isolate Catabacter hongkongensis type strain HKU16T.</title>
        <authorList>
            <person name="Lau S.K."/>
            <person name="Teng J.L."/>
            <person name="Huang Y."/>
            <person name="Curreem S.O."/>
            <person name="Tsui S.K."/>
            <person name="Woo P.C."/>
        </authorList>
    </citation>
    <scope>NUCLEOTIDE SEQUENCE [LARGE SCALE GENOMIC DNA]</scope>
    <source>
        <strain evidence="2 3">HKU16</strain>
    </source>
</reference>
<feature type="transmembrane region" description="Helical" evidence="1">
    <location>
        <begin position="258"/>
        <end position="276"/>
    </location>
</feature>
<keyword evidence="2" id="KW-0131">Cell cycle</keyword>
<comment type="caution">
    <text evidence="2">The sequence shown here is derived from an EMBL/GenBank/DDBJ whole genome shotgun (WGS) entry which is preliminary data.</text>
</comment>
<dbReference type="OrthoDB" id="9802195at2"/>
<organism evidence="2 3">
    <name type="scientific">Christensenella hongkongensis</name>
    <dbReference type="NCBI Taxonomy" id="270498"/>
    <lineage>
        <taxon>Bacteria</taxon>
        <taxon>Bacillati</taxon>
        <taxon>Bacillota</taxon>
        <taxon>Clostridia</taxon>
        <taxon>Christensenellales</taxon>
        <taxon>Christensenellaceae</taxon>
        <taxon>Christensenella</taxon>
    </lineage>
</organism>
<keyword evidence="1" id="KW-1133">Transmembrane helix</keyword>
<name>A0A0M2NHE8_9FIRM</name>
<feature type="transmembrane region" description="Helical" evidence="1">
    <location>
        <begin position="82"/>
        <end position="101"/>
    </location>
</feature>
<dbReference type="Proteomes" id="UP000034076">
    <property type="component" value="Unassembled WGS sequence"/>
</dbReference>
<dbReference type="EMBL" id="LAYJ01000068">
    <property type="protein sequence ID" value="KKI51573.1"/>
    <property type="molecule type" value="Genomic_DNA"/>
</dbReference>
<feature type="transmembrane region" description="Helical" evidence="1">
    <location>
        <begin position="366"/>
        <end position="384"/>
    </location>
</feature>
<dbReference type="RefSeq" id="WP_052740266.1">
    <property type="nucleotide sequence ID" value="NZ_LAYJ01000068.1"/>
</dbReference>
<dbReference type="STRING" id="270498.CHK_0739"/>
<feature type="transmembrane region" description="Helical" evidence="1">
    <location>
        <begin position="113"/>
        <end position="135"/>
    </location>
</feature>
<protein>
    <submittedName>
        <fullName evidence="2">Cell division protein FtsW</fullName>
    </submittedName>
</protein>
<dbReference type="NCBIfam" id="NF038403">
    <property type="entry name" value="perm_prefix_1"/>
    <property type="match status" value="1"/>
</dbReference>
<feature type="transmembrane region" description="Helical" evidence="1">
    <location>
        <begin position="231"/>
        <end position="251"/>
    </location>
</feature>
<keyword evidence="3" id="KW-1185">Reference proteome</keyword>
<keyword evidence="1" id="KW-0472">Membrane</keyword>
<dbReference type="AlphaFoldDB" id="A0A0M2NHE8"/>
<dbReference type="GO" id="GO:0051301">
    <property type="term" value="P:cell division"/>
    <property type="evidence" value="ECO:0007669"/>
    <property type="project" value="UniProtKB-KW"/>
</dbReference>
<dbReference type="InterPro" id="IPR047928">
    <property type="entry name" value="Perm_prefix_1"/>
</dbReference>
<feature type="transmembrane region" description="Helical" evidence="1">
    <location>
        <begin position="142"/>
        <end position="161"/>
    </location>
</feature>
<keyword evidence="1" id="KW-0812">Transmembrane</keyword>
<evidence type="ECO:0000313" key="2">
    <source>
        <dbReference type="EMBL" id="KKI51573.1"/>
    </source>
</evidence>
<accession>A0A0M2NHE8</accession>
<gene>
    <name evidence="2" type="ORF">CHK_0739</name>
</gene>
<feature type="transmembrane region" description="Helical" evidence="1">
    <location>
        <begin position="167"/>
        <end position="184"/>
    </location>
</feature>
<feature type="transmembrane region" description="Helical" evidence="1">
    <location>
        <begin position="323"/>
        <end position="346"/>
    </location>
</feature>
<sequence>MNKPDRITNYVDTVCGQIRWKKARPVVGDELETHILDQRDAFIRGGKDVDTATTDAIAEMGDAVTVGTMLDRSYRPHLDWKILGCMLAIVLCSCLLSALLWRSGYYYTDMIAPYFGMVGFYVALALPFCLIDFTCYAKIPRILFFALAACLALSGAGVMIFWRTEALAMAFLPFASLLMLFHMRGGGYRKFLRCCLLFVVLPCVGCFLFLYFRYYGYAYDSWRIWAVTENFIVFVLSSIAMMTICVCCGFFGVNRRKALLTLIIPTAVFVALFLVYSNLVQQYDSTQGYSPMDSAREMLRNTVWLGQGNEVTDSFTENDVTRLIYRVGWLPFFAMLAAVAGFYAYLLKQCIRQRSMLGRSLSLMGWAALLIPTALGVLNAVGLMPNAFDVIPFFSTDTSLYACIVLGLMCSIFRNGEIVRDYRIKAVA</sequence>
<feature type="transmembrane region" description="Helical" evidence="1">
    <location>
        <begin position="191"/>
        <end position="211"/>
    </location>
</feature>
<proteinExistence type="predicted"/>